<dbReference type="AlphaFoldDB" id="S0EXQ9"/>
<organism evidence="2 3">
    <name type="scientific">Chthonomonas calidirosea (strain DSM 23976 / ICMP 18418 / T49)</name>
    <dbReference type="NCBI Taxonomy" id="1303518"/>
    <lineage>
        <taxon>Bacteria</taxon>
        <taxon>Bacillati</taxon>
        <taxon>Armatimonadota</taxon>
        <taxon>Chthonomonadia</taxon>
        <taxon>Chthonomonadales</taxon>
        <taxon>Chthonomonadaceae</taxon>
        <taxon>Chthonomonas</taxon>
    </lineage>
</organism>
<name>S0EXQ9_CHTCT</name>
<dbReference type="STRING" id="454171.CP488_01187"/>
<evidence type="ECO:0000313" key="2">
    <source>
        <dbReference type="EMBL" id="CCW36686.1"/>
    </source>
</evidence>
<dbReference type="KEGG" id="ccz:CCALI_02901"/>
<protein>
    <submittedName>
        <fullName evidence="2">Phosphoesterase family</fullName>
    </submittedName>
</protein>
<dbReference type="eggNOG" id="COG3511">
    <property type="taxonomic scope" value="Bacteria"/>
</dbReference>
<dbReference type="Proteomes" id="UP000014227">
    <property type="component" value="Chromosome I"/>
</dbReference>
<proteinExistence type="predicted"/>
<dbReference type="Gene3D" id="3.40.720.10">
    <property type="entry name" value="Alkaline Phosphatase, subunit A"/>
    <property type="match status" value="1"/>
</dbReference>
<keyword evidence="1" id="KW-0378">Hydrolase</keyword>
<evidence type="ECO:0000256" key="1">
    <source>
        <dbReference type="ARBA" id="ARBA00022801"/>
    </source>
</evidence>
<dbReference type="PANTHER" id="PTHR47197">
    <property type="entry name" value="PROTEIN NIRF"/>
    <property type="match status" value="1"/>
</dbReference>
<accession>S0EXQ9</accession>
<dbReference type="PATRIC" id="fig|1303518.3.peg.3005"/>
<dbReference type="InterPro" id="IPR011045">
    <property type="entry name" value="N2O_reductase_N"/>
</dbReference>
<dbReference type="InParanoid" id="S0EXQ9"/>
<reference evidence="3" key="1">
    <citation type="submission" date="2013-03" db="EMBL/GenBank/DDBJ databases">
        <title>Genome sequence of Chthonomonas calidirosea, the first sequenced genome from the Armatimonadetes phylum (formally candidate division OP10).</title>
        <authorList>
            <person name="Lee K.C.Y."/>
            <person name="Morgan X.C."/>
            <person name="Dunfield P.F."/>
            <person name="Tamas I."/>
            <person name="Houghton K.M."/>
            <person name="Vyssotski M."/>
            <person name="Ryan J.L.J."/>
            <person name="Lagutin K."/>
            <person name="McDonald I.R."/>
            <person name="Stott M.B."/>
        </authorList>
    </citation>
    <scope>NUCLEOTIDE SEQUENCE [LARGE SCALE GENOMIC DNA]</scope>
    <source>
        <strain evidence="3">DSM 23976 / ICMP 18418 / T49</strain>
    </source>
</reference>
<dbReference type="eggNOG" id="COG3391">
    <property type="taxonomic scope" value="Bacteria"/>
</dbReference>
<dbReference type="Gene3D" id="2.130.10.10">
    <property type="entry name" value="YVTN repeat-like/Quinoprotein amine dehydrogenase"/>
    <property type="match status" value="2"/>
</dbReference>
<sequence>MISQTKPTSRALFLGFGLFVVCCMAIGIARGRQSTNTAHQLPTGRTVAPVGQQDDVGSFPANMALSPDGRWLAVTDTGFRQYLSIVDAQSGQRVSQLAFNGRTNGLYYGLAWAPTLQQDGSRLLYASCGALDRVAVLSVDAYGVVHDTGRVLEDPSSLPKEAGNARPNFEAGIALSSDGSKLYVAHNESSLYTNFKGSVSILDTRTGKRLGEVTTAGFPYAVVAITAGPNADKRLYVSSEMGGVVSDIDVSDPEHPKVLHEIPTGDHPIALLLNPAQDRLFVANASSDSVSLVDTSTDRVLQTLSLRGKNGLPGITPTGLALDPQSMRLYVSLGDLDAVAVIHLQHDHMALAGMVPAGWYPTAVCVANGRLYVANAKGDGTPVPNGEPRGPNGEWGHYIENILEGTVQVMPVPDEQQLASLTRKVEELDRMQNQQPLPPTGIKHVIYIIKENRTYDQVLGDLPEGNGDPKLCIFGRAVTPNQHALAERFVLLDNFYCAGEVSADGWNWSTAGMANEYVERNVPYNYSGRGRDYDFEGEVNGVPVDRMGLPNVAAPPNGYLWDAAQRAHITYRNYGFFVSFDNSHTPDGKPILSVNQPVETALVNHTDVNFMRFDTNYADSEAYRIYNCPAPTQLLAFGANKAPDRIMEWKREFDQFVKNGDLPALEMVRIMRDHTAGTRPGVPTPSAMVADNDYAVGQIVEAVSHSPYWKSTAIFIVEDDAQNGYDHVDCHRSTAYVISPYIRAHSVDHHFYNTDSILHTIEELLGLKPMCLYDAMAPVIRDFSAKPDNSAPYTAILPAKTIIAQINRRTAYGAQESERMDFSHADCAPPDELNAIIWRSVKGAKAPLPPIRHSLSIAFRRDDDDD</sequence>
<gene>
    <name evidence="2" type="ORF">CCALI_02901</name>
</gene>
<dbReference type="SUPFAM" id="SSF50974">
    <property type="entry name" value="Nitrous oxide reductase, N-terminal domain"/>
    <property type="match status" value="1"/>
</dbReference>
<keyword evidence="3" id="KW-1185">Reference proteome</keyword>
<dbReference type="Pfam" id="PF04185">
    <property type="entry name" value="Phosphoesterase"/>
    <property type="match status" value="1"/>
</dbReference>
<evidence type="ECO:0000313" key="3">
    <source>
        <dbReference type="Proteomes" id="UP000014227"/>
    </source>
</evidence>
<dbReference type="EMBL" id="HF951689">
    <property type="protein sequence ID" value="CCW36686.1"/>
    <property type="molecule type" value="Genomic_DNA"/>
</dbReference>
<dbReference type="SUPFAM" id="SSF53649">
    <property type="entry name" value="Alkaline phosphatase-like"/>
    <property type="match status" value="1"/>
</dbReference>
<dbReference type="InterPro" id="IPR007312">
    <property type="entry name" value="Phosphoesterase"/>
</dbReference>
<dbReference type="OrthoDB" id="9803927at2"/>
<dbReference type="InterPro" id="IPR015943">
    <property type="entry name" value="WD40/YVTN_repeat-like_dom_sf"/>
</dbReference>
<dbReference type="PANTHER" id="PTHR47197:SF3">
    <property type="entry name" value="DIHYDRO-HEME D1 DEHYDROGENASE"/>
    <property type="match status" value="1"/>
</dbReference>
<dbReference type="GO" id="GO:0016788">
    <property type="term" value="F:hydrolase activity, acting on ester bonds"/>
    <property type="evidence" value="ECO:0007669"/>
    <property type="project" value="InterPro"/>
</dbReference>
<dbReference type="RefSeq" id="WP_016484190.1">
    <property type="nucleotide sequence ID" value="NC_021487.1"/>
</dbReference>
<dbReference type="HOGENOM" id="CLU_012789_0_0_0"/>
<dbReference type="InterPro" id="IPR051200">
    <property type="entry name" value="Host-pathogen_enzymatic-act"/>
</dbReference>
<dbReference type="InterPro" id="IPR017850">
    <property type="entry name" value="Alkaline_phosphatase_core_sf"/>
</dbReference>